<evidence type="ECO:0000256" key="2">
    <source>
        <dbReference type="SAM" id="SignalP"/>
    </source>
</evidence>
<dbReference type="Proteomes" id="UP000823868">
    <property type="component" value="Unassembled WGS sequence"/>
</dbReference>
<organism evidence="3 4">
    <name type="scientific">Candidatus Flavonifractor merdigallinarum</name>
    <dbReference type="NCBI Taxonomy" id="2838589"/>
    <lineage>
        <taxon>Bacteria</taxon>
        <taxon>Bacillati</taxon>
        <taxon>Bacillota</taxon>
        <taxon>Clostridia</taxon>
        <taxon>Eubacteriales</taxon>
        <taxon>Oscillospiraceae</taxon>
        <taxon>Flavonifractor</taxon>
    </lineage>
</organism>
<dbReference type="EMBL" id="DXDX01000151">
    <property type="protein sequence ID" value="HIY21899.1"/>
    <property type="molecule type" value="Genomic_DNA"/>
</dbReference>
<comment type="caution">
    <text evidence="3">The sequence shown here is derived from an EMBL/GenBank/DDBJ whole genome shotgun (WGS) entry which is preliminary data.</text>
</comment>
<evidence type="ECO:0000313" key="3">
    <source>
        <dbReference type="EMBL" id="HIY21899.1"/>
    </source>
</evidence>
<accession>A0A9D1Y901</accession>
<feature type="signal peptide" evidence="2">
    <location>
        <begin position="1"/>
        <end position="24"/>
    </location>
</feature>
<dbReference type="AlphaFoldDB" id="A0A9D1Y901"/>
<reference evidence="3" key="2">
    <citation type="submission" date="2021-04" db="EMBL/GenBank/DDBJ databases">
        <authorList>
            <person name="Gilroy R."/>
        </authorList>
    </citation>
    <scope>NUCLEOTIDE SEQUENCE</scope>
    <source>
        <strain evidence="3">ChiBcec16_6824</strain>
    </source>
</reference>
<dbReference type="PROSITE" id="PS51257">
    <property type="entry name" value="PROKAR_LIPOPROTEIN"/>
    <property type="match status" value="1"/>
</dbReference>
<proteinExistence type="predicted"/>
<feature type="chain" id="PRO_5038734962" description="Prokaryotic membrane lipoprotein lipid attachment site profile" evidence="2">
    <location>
        <begin position="25"/>
        <end position="243"/>
    </location>
</feature>
<sequence length="243" mass="26365">MKKLLILGLSLALAVMLGSCGDKKEPLPETYTEGEDSLPALGMAGDEEEEQQQSLTVTSETDEESGETKYVYTGLSAGGAEAKSYVDQLVQNYGCSVIDDTGTVQAEPDFSAEEGTVLVGKDTESESGIFQVQLQWNQDSCTVSTAILEGLKVAEPEEEGLTTEEAVQAIENSSTQVLGLPGTSMSEYLVYARDGYVMVDDQACFVMDIYDQKHAIQETCLLTLDGKKLYRLDRATQQVTELH</sequence>
<gene>
    <name evidence="3" type="ORF">H9841_08370</name>
</gene>
<feature type="region of interest" description="Disordered" evidence="1">
    <location>
        <begin position="23"/>
        <end position="67"/>
    </location>
</feature>
<evidence type="ECO:0000256" key="1">
    <source>
        <dbReference type="SAM" id="MobiDB-lite"/>
    </source>
</evidence>
<reference evidence="3" key="1">
    <citation type="journal article" date="2021" name="PeerJ">
        <title>Extensive microbial diversity within the chicken gut microbiome revealed by metagenomics and culture.</title>
        <authorList>
            <person name="Gilroy R."/>
            <person name="Ravi A."/>
            <person name="Getino M."/>
            <person name="Pursley I."/>
            <person name="Horton D.L."/>
            <person name="Alikhan N.F."/>
            <person name="Baker D."/>
            <person name="Gharbi K."/>
            <person name="Hall N."/>
            <person name="Watson M."/>
            <person name="Adriaenssens E.M."/>
            <person name="Foster-Nyarko E."/>
            <person name="Jarju S."/>
            <person name="Secka A."/>
            <person name="Antonio M."/>
            <person name="Oren A."/>
            <person name="Chaudhuri R.R."/>
            <person name="La Ragione R."/>
            <person name="Hildebrand F."/>
            <person name="Pallen M.J."/>
        </authorList>
    </citation>
    <scope>NUCLEOTIDE SEQUENCE</scope>
    <source>
        <strain evidence="3">ChiBcec16_6824</strain>
    </source>
</reference>
<name>A0A9D1Y901_9FIRM</name>
<evidence type="ECO:0000313" key="4">
    <source>
        <dbReference type="Proteomes" id="UP000823868"/>
    </source>
</evidence>
<protein>
    <recommendedName>
        <fullName evidence="5">Prokaryotic membrane lipoprotein lipid attachment site profile</fullName>
    </recommendedName>
</protein>
<keyword evidence="2" id="KW-0732">Signal</keyword>
<evidence type="ECO:0008006" key="5">
    <source>
        <dbReference type="Google" id="ProtNLM"/>
    </source>
</evidence>